<evidence type="ECO:0000256" key="1">
    <source>
        <dbReference type="ARBA" id="ARBA00006141"/>
    </source>
</evidence>
<organism evidence="4 5">
    <name type="scientific">Sus scrofa</name>
    <name type="common">Pig</name>
    <dbReference type="NCBI Taxonomy" id="9823"/>
    <lineage>
        <taxon>Eukaryota</taxon>
        <taxon>Metazoa</taxon>
        <taxon>Chordata</taxon>
        <taxon>Craniata</taxon>
        <taxon>Vertebrata</taxon>
        <taxon>Euteleostomi</taxon>
        <taxon>Mammalia</taxon>
        <taxon>Eutheria</taxon>
        <taxon>Laurasiatheria</taxon>
        <taxon>Artiodactyla</taxon>
        <taxon>Suina</taxon>
        <taxon>Suidae</taxon>
        <taxon>Sus</taxon>
    </lineage>
</organism>
<dbReference type="InterPro" id="IPR036815">
    <property type="entry name" value="14-3-3_dom_sf"/>
</dbReference>
<reference evidence="4" key="3">
    <citation type="submission" date="2025-09" db="UniProtKB">
        <authorList>
            <consortium name="Ensembl"/>
        </authorList>
    </citation>
    <scope>IDENTIFICATION</scope>
</reference>
<dbReference type="Proteomes" id="UP000008227">
    <property type="component" value="Chromosome 13"/>
</dbReference>
<dbReference type="GeneTree" id="ENSGT01140000282547"/>
<comment type="similarity">
    <text evidence="1">Belongs to the 14-3-3 family.</text>
</comment>
<dbReference type="InterPro" id="IPR000308">
    <property type="entry name" value="14-3-3"/>
</dbReference>
<dbReference type="GO" id="GO:0005080">
    <property type="term" value="F:protein kinase C binding"/>
    <property type="evidence" value="ECO:0000318"/>
    <property type="project" value="GO_Central"/>
</dbReference>
<reference evidence="4" key="2">
    <citation type="submission" date="2025-08" db="UniProtKB">
        <authorList>
            <consortium name="Ensembl"/>
        </authorList>
    </citation>
    <scope>IDENTIFICATION</scope>
</reference>
<evidence type="ECO:0000259" key="3">
    <source>
        <dbReference type="SMART" id="SM00101"/>
    </source>
</evidence>
<dbReference type="GO" id="GO:0005737">
    <property type="term" value="C:cytoplasm"/>
    <property type="evidence" value="ECO:0000318"/>
    <property type="project" value="GO_Central"/>
</dbReference>
<dbReference type="GO" id="GO:0007165">
    <property type="term" value="P:signal transduction"/>
    <property type="evidence" value="ECO:0000318"/>
    <property type="project" value="GO_Central"/>
</dbReference>
<dbReference type="SMART" id="SM00101">
    <property type="entry name" value="14_3_3"/>
    <property type="match status" value="1"/>
</dbReference>
<reference evidence="4" key="1">
    <citation type="journal article" date="2020" name="Gigascience">
        <title>An improved pig reference genome sequence to enable pig genetics and genomics research.</title>
        <authorList>
            <person name="Warr A."/>
            <person name="Affara N."/>
            <person name="Aken B."/>
            <person name="Beiki H."/>
            <person name="Bickhart D.M."/>
            <person name="Billis K."/>
            <person name="Chow W."/>
            <person name="Eory L."/>
            <person name="Finlayson H.A."/>
            <person name="Flicek P."/>
            <person name="Giron C.G."/>
            <person name="Griffin D.K."/>
            <person name="Hall R."/>
            <person name="Hannum G."/>
            <person name="Hourlier T."/>
            <person name="Howe K."/>
            <person name="Hume D.A."/>
            <person name="Izuogu O."/>
            <person name="Kim K."/>
            <person name="Koren S."/>
            <person name="Liu H."/>
            <person name="Manchanda N."/>
            <person name="Martin F.J."/>
            <person name="Nonneman D.J."/>
            <person name="O'Connor R.E."/>
            <person name="Phillippy A.M."/>
            <person name="Rohrer G.A."/>
            <person name="Rosen B.D."/>
            <person name="Rund L.A."/>
            <person name="Sargent C.A."/>
            <person name="Schook L.B."/>
            <person name="Schroeder S.G."/>
            <person name="Schwartz A.S."/>
            <person name="Skinner B.M."/>
            <person name="Talbot R."/>
            <person name="Tseng E."/>
            <person name="Tuggle C.K."/>
            <person name="Watson M."/>
            <person name="Smith T.P.L."/>
            <person name="Archibald A.L."/>
        </authorList>
    </citation>
    <scope>NUCLEOTIDE SEQUENCE [LARGE SCALE GENOMIC DNA]</scope>
    <source>
        <strain evidence="4">Duroc</strain>
    </source>
</reference>
<accession>A0A8W4FDW1</accession>
<sequence length="156" mass="17934">MMGREHLVQEARLGEQEECYDDWAAAMRNMTELNEPLFGEDRDCLSEACKNGVGQKTSADGHEKTGKVHAYQEEIEKELEVLGQDVRNLLYESNMSYLKMKGDYYGCLAEVAPGEKRASVVVSSEKACCEAHENSKEHTQPTHPIRRRRWTRQRLR</sequence>
<dbReference type="Gene3D" id="1.20.190.20">
    <property type="entry name" value="14-3-3 domain"/>
    <property type="match status" value="1"/>
</dbReference>
<dbReference type="Pfam" id="PF00244">
    <property type="entry name" value="14-3-3"/>
    <property type="match status" value="1"/>
</dbReference>
<feature type="region of interest" description="Disordered" evidence="2">
    <location>
        <begin position="133"/>
        <end position="156"/>
    </location>
</feature>
<dbReference type="AlphaFoldDB" id="A0A8W4FDW1"/>
<keyword evidence="5" id="KW-1185">Reference proteome</keyword>
<dbReference type="Ensembl" id="ENSSSCT00000096812.1">
    <property type="protein sequence ID" value="ENSSSCP00000077498.1"/>
    <property type="gene ID" value="ENSSSCG00000036416.3"/>
</dbReference>
<evidence type="ECO:0000313" key="4">
    <source>
        <dbReference type="Ensembl" id="ENSSSCP00000077498.1"/>
    </source>
</evidence>
<evidence type="ECO:0000256" key="2">
    <source>
        <dbReference type="SAM" id="MobiDB-lite"/>
    </source>
</evidence>
<feature type="compositionally biased region" description="Basic residues" evidence="2">
    <location>
        <begin position="144"/>
        <end position="156"/>
    </location>
</feature>
<dbReference type="InterPro" id="IPR023410">
    <property type="entry name" value="14-3-3_domain"/>
</dbReference>
<name>A0A8W4FDW1_PIG</name>
<evidence type="ECO:0000313" key="5">
    <source>
        <dbReference type="Proteomes" id="UP000008227"/>
    </source>
</evidence>
<dbReference type="GO" id="GO:0008104">
    <property type="term" value="P:intracellular protein localization"/>
    <property type="evidence" value="ECO:0000318"/>
    <property type="project" value="GO_Central"/>
</dbReference>
<dbReference type="PANTHER" id="PTHR18860">
    <property type="entry name" value="14-3-3 PROTEIN"/>
    <property type="match status" value="1"/>
</dbReference>
<feature type="domain" description="14-3-3" evidence="3">
    <location>
        <begin position="4"/>
        <end position="153"/>
    </location>
</feature>
<dbReference type="SUPFAM" id="SSF48445">
    <property type="entry name" value="14-3-3 protein"/>
    <property type="match status" value="1"/>
</dbReference>
<proteinExistence type="inferred from homology"/>
<protein>
    <recommendedName>
        <fullName evidence="3">14-3-3 domain-containing protein</fullName>
    </recommendedName>
</protein>